<dbReference type="Gene3D" id="1.25.40.10">
    <property type="entry name" value="Tetratricopeptide repeat domain"/>
    <property type="match status" value="2"/>
</dbReference>
<dbReference type="Pfam" id="PF12770">
    <property type="entry name" value="CHAT"/>
    <property type="match status" value="1"/>
</dbReference>
<dbReference type="PANTHER" id="PTHR45641:SF19">
    <property type="entry name" value="NEPHROCYSTIN-3"/>
    <property type="match status" value="1"/>
</dbReference>
<dbReference type="SUPFAM" id="SSF48452">
    <property type="entry name" value="TPR-like"/>
    <property type="match status" value="3"/>
</dbReference>
<keyword evidence="3" id="KW-0175">Coiled coil</keyword>
<name>A0A3B1B5Y1_9ZZZZ</name>
<evidence type="ECO:0000256" key="2">
    <source>
        <dbReference type="ARBA" id="ARBA00022803"/>
    </source>
</evidence>
<dbReference type="PANTHER" id="PTHR45641">
    <property type="entry name" value="TETRATRICOPEPTIDE REPEAT PROTEIN (AFU_ORTHOLOGUE AFUA_6G03870)"/>
    <property type="match status" value="1"/>
</dbReference>
<protein>
    <recommendedName>
        <fullName evidence="4">CHAT domain-containing protein</fullName>
    </recommendedName>
</protein>
<feature type="domain" description="CHAT" evidence="4">
    <location>
        <begin position="904"/>
        <end position="1180"/>
    </location>
</feature>
<dbReference type="InterPro" id="IPR024983">
    <property type="entry name" value="CHAT_dom"/>
</dbReference>
<dbReference type="InterPro" id="IPR011990">
    <property type="entry name" value="TPR-like_helical_dom_sf"/>
</dbReference>
<dbReference type="AlphaFoldDB" id="A0A3B1B5Y1"/>
<feature type="coiled-coil region" evidence="3">
    <location>
        <begin position="173"/>
        <end position="200"/>
    </location>
</feature>
<keyword evidence="2" id="KW-0802">TPR repeat</keyword>
<keyword evidence="1" id="KW-0677">Repeat</keyword>
<evidence type="ECO:0000256" key="3">
    <source>
        <dbReference type="SAM" id="Coils"/>
    </source>
</evidence>
<dbReference type="EMBL" id="UOFS01000049">
    <property type="protein sequence ID" value="VAX01685.1"/>
    <property type="molecule type" value="Genomic_DNA"/>
</dbReference>
<dbReference type="InterPro" id="IPR019734">
    <property type="entry name" value="TPR_rpt"/>
</dbReference>
<evidence type="ECO:0000259" key="4">
    <source>
        <dbReference type="Pfam" id="PF12770"/>
    </source>
</evidence>
<sequence>MRIWQTIIVMIVATLLLAACSVKSLSNQDIDKQNSDTKLRSELKAAEKNYGLNSKEVVVILKKLGTHYKLNHHSKKEGAIYDRLARIRWAPKEKALRQEIKDAQDNYGRNSSQSITAHIKLAKFFSRQSTRKERFALLEQSLKLARERYVEDQAELAKILYQIGNLFSRSALLINDSNEISELKLQLKRAETLLIESLERYDNNRDPDPRYRKKVVKRLYSLYRVSKQHNKAVEIIERGLRIDVKYQAGKQQDIAKGLYELGKKQNRLKKYTAALYALKRSLELDKAQYGKQHRYISVTQHELGKVYANKMQYTNALLAYKASLAIATKLYPNGSTDVALDLRDLASVYTKLGLYDRALPLLKNSLAMYKKLLKYDHRSVLKGYHHLSLLLVDMGNYSEALTYSLQALEIIKGRDKPSNRDIAYVMNSLAIIYQEQGNYSKASEQYTKALAILKKIKNSAYPTILGNYAVLLAKLGQNDKALSLHKQSIAIFKKKRPINYLSLAKELSNLGGLYIEMGKPKKAVPVLEQSLAIRENIFPQNHPLIAMSLNNLAVAYVQLEKIDKAVALHQRVSNIYKALYSADHPVMAKHYNNLAHMYLNLGKLKKSEQMMFKALTLAQSGQGNSEILWRVQSGLGVLYTQLQRHELAIFWGKLAVNTIQGLRVNLANLDKQTNTGFLSNKRYVYQNLADLLITQGRIKEAQSVLQMLKEQELYNSLQRAAKIDPRQTRIKLTGLEQKRFAKYYKLQDEQISLGKERATLLRKLKLGAISDVEKKRVIEINEQLLPLLREAMLVFLQELQKLSDQFAKDKAYRQTEPRLDVAETNLQKAMIQTLHTNPDTKIAALQYVVTDKRLSILLSTANNPPVAKQIKFDGKTLASDILTVRELLIASNSSQGDSTLLNNKLKSLYNLLIEPIAKELITLDAKTLILVPNDVLRYIPFAALYDGKRYLIQDYSLTLFNEAVKKDFTSNSSQNTKLAAMGLSQAVDKFPALSMVPDELTAVAVTSGIKGKTYLDEAFTRVVLKNALKQDFTILHLASHFEFVSGRADASRFFLGDKSSLYLGDIVRENLRFDNFSLVTFSACETGLGGGLDADGSEMESLGALVQNQGARAVMATLWKVADKSTSEFMSLFYRYYHELKISKAEALRKTQLKFIKAKSSGRRAWSRPYFWAPFVLMGDWR</sequence>
<dbReference type="Pfam" id="PF13424">
    <property type="entry name" value="TPR_12"/>
    <property type="match status" value="3"/>
</dbReference>
<accession>A0A3B1B5Y1</accession>
<evidence type="ECO:0000313" key="5">
    <source>
        <dbReference type="EMBL" id="VAX01685.1"/>
    </source>
</evidence>
<dbReference type="PROSITE" id="PS51257">
    <property type="entry name" value="PROKAR_LIPOPROTEIN"/>
    <property type="match status" value="1"/>
</dbReference>
<dbReference type="SMART" id="SM00028">
    <property type="entry name" value="TPR"/>
    <property type="match status" value="10"/>
</dbReference>
<reference evidence="5" key="1">
    <citation type="submission" date="2018-06" db="EMBL/GenBank/DDBJ databases">
        <authorList>
            <person name="Zhirakovskaya E."/>
        </authorList>
    </citation>
    <scope>NUCLEOTIDE SEQUENCE</scope>
</reference>
<dbReference type="PROSITE" id="PS50005">
    <property type="entry name" value="TPR"/>
    <property type="match status" value="3"/>
</dbReference>
<dbReference type="Pfam" id="PF13181">
    <property type="entry name" value="TPR_8"/>
    <property type="match status" value="1"/>
</dbReference>
<evidence type="ECO:0000256" key="1">
    <source>
        <dbReference type="ARBA" id="ARBA00022737"/>
    </source>
</evidence>
<proteinExistence type="predicted"/>
<gene>
    <name evidence="5" type="ORF">MNBD_GAMMA22-2081</name>
</gene>
<organism evidence="5">
    <name type="scientific">hydrothermal vent metagenome</name>
    <dbReference type="NCBI Taxonomy" id="652676"/>
    <lineage>
        <taxon>unclassified sequences</taxon>
        <taxon>metagenomes</taxon>
        <taxon>ecological metagenomes</taxon>
    </lineage>
</organism>